<evidence type="ECO:0000256" key="2">
    <source>
        <dbReference type="ARBA" id="ARBA00022475"/>
    </source>
</evidence>
<dbReference type="EMBL" id="JAXCLW010000004">
    <property type="protein sequence ID" value="MDY0884279.1"/>
    <property type="molecule type" value="Genomic_DNA"/>
</dbReference>
<reference evidence="7 8" key="1">
    <citation type="journal article" date="2016" name="Antonie Van Leeuwenhoek">
        <title>Dongia soli sp. nov., isolated from soil from Dokdo, Korea.</title>
        <authorList>
            <person name="Kim D.U."/>
            <person name="Lee H."/>
            <person name="Kim H."/>
            <person name="Kim S.G."/>
            <person name="Ka J.O."/>
        </authorList>
    </citation>
    <scope>NUCLEOTIDE SEQUENCE [LARGE SCALE GENOMIC DNA]</scope>
    <source>
        <strain evidence="7 8">D78</strain>
    </source>
</reference>
<evidence type="ECO:0000256" key="5">
    <source>
        <dbReference type="ARBA" id="ARBA00023136"/>
    </source>
</evidence>
<comment type="caution">
    <text evidence="7">The sequence shown here is derived from an EMBL/GenBank/DDBJ whole genome shotgun (WGS) entry which is preliminary data.</text>
</comment>
<dbReference type="Proteomes" id="UP001279642">
    <property type="component" value="Unassembled WGS sequence"/>
</dbReference>
<feature type="transmembrane region" description="Helical" evidence="6">
    <location>
        <begin position="154"/>
        <end position="176"/>
    </location>
</feature>
<dbReference type="RefSeq" id="WP_320509345.1">
    <property type="nucleotide sequence ID" value="NZ_JAXCLW010000004.1"/>
</dbReference>
<evidence type="ECO:0000313" key="7">
    <source>
        <dbReference type="EMBL" id="MDY0884279.1"/>
    </source>
</evidence>
<evidence type="ECO:0000256" key="3">
    <source>
        <dbReference type="ARBA" id="ARBA00022692"/>
    </source>
</evidence>
<evidence type="ECO:0000256" key="6">
    <source>
        <dbReference type="SAM" id="Phobius"/>
    </source>
</evidence>
<evidence type="ECO:0000256" key="4">
    <source>
        <dbReference type="ARBA" id="ARBA00022989"/>
    </source>
</evidence>
<protein>
    <submittedName>
        <fullName evidence="7">LysE family transporter</fullName>
    </submittedName>
</protein>
<dbReference type="Pfam" id="PF01810">
    <property type="entry name" value="LysE"/>
    <property type="match status" value="1"/>
</dbReference>
<keyword evidence="8" id="KW-1185">Reference proteome</keyword>
<evidence type="ECO:0000313" key="8">
    <source>
        <dbReference type="Proteomes" id="UP001279642"/>
    </source>
</evidence>
<dbReference type="InterPro" id="IPR001123">
    <property type="entry name" value="LeuE-type"/>
</dbReference>
<feature type="transmembrane region" description="Helical" evidence="6">
    <location>
        <begin position="6"/>
        <end position="23"/>
    </location>
</feature>
<organism evidence="7 8">
    <name type="scientific">Dongia soli</name>
    <dbReference type="NCBI Taxonomy" id="600628"/>
    <lineage>
        <taxon>Bacteria</taxon>
        <taxon>Pseudomonadati</taxon>
        <taxon>Pseudomonadota</taxon>
        <taxon>Alphaproteobacteria</taxon>
        <taxon>Rhodospirillales</taxon>
        <taxon>Dongiaceae</taxon>
        <taxon>Dongia</taxon>
    </lineage>
</organism>
<comment type="subcellular location">
    <subcellularLocation>
        <location evidence="1">Cell membrane</location>
        <topology evidence="1">Multi-pass membrane protein</topology>
    </subcellularLocation>
</comment>
<dbReference type="PANTHER" id="PTHR30086:SF21">
    <property type="entry name" value="TRANSPORT PROTEIN"/>
    <property type="match status" value="1"/>
</dbReference>
<proteinExistence type="predicted"/>
<dbReference type="PANTHER" id="PTHR30086">
    <property type="entry name" value="ARGININE EXPORTER PROTEIN ARGO"/>
    <property type="match status" value="1"/>
</dbReference>
<keyword evidence="2" id="KW-1003">Cell membrane</keyword>
<sequence length="209" mass="21979">MMNQAQIAILAAITASVFAALVVPGPSSITVMRASLTAGARCGLATATGVALSNSFYATAAAFGLAMVIREAAPLMIAIKLLGGAYLIYLGLRLILSEKHTDLPIGRQKPMSLRYAFRRGLLTDLSNPKTMMAFLGIFAIAFPTHPTHELSVAVVAVIACLSLSWHCLLAGLFARPTLRRAYQGFSRWIDRLAGGLISAFGAAIAATSA</sequence>
<accession>A0ABU5ED53</accession>
<feature type="transmembrane region" description="Helical" evidence="6">
    <location>
        <begin position="44"/>
        <end position="69"/>
    </location>
</feature>
<keyword evidence="5 6" id="KW-0472">Membrane</keyword>
<feature type="transmembrane region" description="Helical" evidence="6">
    <location>
        <begin position="75"/>
        <end position="96"/>
    </location>
</feature>
<evidence type="ECO:0000256" key="1">
    <source>
        <dbReference type="ARBA" id="ARBA00004651"/>
    </source>
</evidence>
<keyword evidence="4 6" id="KW-1133">Transmembrane helix</keyword>
<keyword evidence="3 6" id="KW-0812">Transmembrane</keyword>
<name>A0ABU5ED53_9PROT</name>
<gene>
    <name evidence="7" type="ORF">SMD27_15650</name>
</gene>